<protein>
    <submittedName>
        <fullName evidence="2">ML domain-containing protein</fullName>
    </submittedName>
</protein>
<evidence type="ECO:0000313" key="2">
    <source>
        <dbReference type="WBParaSite" id="RSKR_0000044900.1"/>
    </source>
</evidence>
<proteinExistence type="predicted"/>
<reference evidence="2" key="1">
    <citation type="submission" date="2016-11" db="UniProtKB">
        <authorList>
            <consortium name="WormBaseParasite"/>
        </authorList>
    </citation>
    <scope>IDENTIFICATION</scope>
    <source>
        <strain evidence="2">KR3021</strain>
    </source>
</reference>
<accession>A0AC35TH57</accession>
<name>A0AC35TH57_9BILA</name>
<sequence length="148" mass="16447">MKAFLNIILVVALATLVNGTCMPMRFSPNPVLGYYSAYTDNSVDDETGWPCSVGAQTMSLSTEMEFHFEIHFDYTENLVSNQANFTIFDQDQSISGSPFCTVNTDVKTFTCPPSLTNKIIVYYVMPVTAHPKSSMMPQFTIAALSTRK</sequence>
<evidence type="ECO:0000313" key="1">
    <source>
        <dbReference type="Proteomes" id="UP000095286"/>
    </source>
</evidence>
<dbReference type="WBParaSite" id="RSKR_0000044900.1">
    <property type="protein sequence ID" value="RSKR_0000044900.1"/>
    <property type="gene ID" value="RSKR_0000044900"/>
</dbReference>
<organism evidence="1 2">
    <name type="scientific">Rhabditophanes sp. KR3021</name>
    <dbReference type="NCBI Taxonomy" id="114890"/>
    <lineage>
        <taxon>Eukaryota</taxon>
        <taxon>Metazoa</taxon>
        <taxon>Ecdysozoa</taxon>
        <taxon>Nematoda</taxon>
        <taxon>Chromadorea</taxon>
        <taxon>Rhabditida</taxon>
        <taxon>Tylenchina</taxon>
        <taxon>Panagrolaimomorpha</taxon>
        <taxon>Strongyloidoidea</taxon>
        <taxon>Alloionematidae</taxon>
        <taxon>Rhabditophanes</taxon>
    </lineage>
</organism>
<dbReference type="Proteomes" id="UP000095286">
    <property type="component" value="Unplaced"/>
</dbReference>